<dbReference type="Proteomes" id="UP000320762">
    <property type="component" value="Unassembled WGS sequence"/>
</dbReference>
<feature type="region of interest" description="Disordered" evidence="6">
    <location>
        <begin position="680"/>
        <end position="712"/>
    </location>
</feature>
<dbReference type="Gene3D" id="2.30.30.60">
    <property type="match status" value="1"/>
</dbReference>
<dbReference type="InterPro" id="IPR058650">
    <property type="entry name" value="Msy1/2-like"/>
</dbReference>
<evidence type="ECO:0000256" key="2">
    <source>
        <dbReference type="ARBA" id="ARBA00022692"/>
    </source>
</evidence>
<dbReference type="OrthoDB" id="544685at2759"/>
<feature type="region of interest" description="Disordered" evidence="6">
    <location>
        <begin position="1"/>
        <end position="76"/>
    </location>
</feature>
<dbReference type="EMBL" id="VDMD01000005">
    <property type="protein sequence ID" value="TRM65240.1"/>
    <property type="molecule type" value="Genomic_DNA"/>
</dbReference>
<dbReference type="GO" id="GO:0006874">
    <property type="term" value="P:intracellular calcium ion homeostasis"/>
    <property type="evidence" value="ECO:0007669"/>
    <property type="project" value="TreeGrafter"/>
</dbReference>
<evidence type="ECO:0000256" key="5">
    <source>
        <dbReference type="ARBA" id="ARBA00023136"/>
    </source>
</evidence>
<dbReference type="PANTHER" id="PTHR31323">
    <property type="entry name" value="MECHANOSENSITIVE ION CHANNEL PROTEIN MSY2"/>
    <property type="match status" value="1"/>
</dbReference>
<feature type="domain" description="EF-hand" evidence="8">
    <location>
        <begin position="400"/>
        <end position="435"/>
    </location>
</feature>
<dbReference type="Gene3D" id="1.10.238.10">
    <property type="entry name" value="EF-hand"/>
    <property type="match status" value="1"/>
</dbReference>
<accession>A0A550CK98</accession>
<evidence type="ECO:0000256" key="6">
    <source>
        <dbReference type="SAM" id="MobiDB-lite"/>
    </source>
</evidence>
<dbReference type="CDD" id="cd00051">
    <property type="entry name" value="EFh"/>
    <property type="match status" value="1"/>
</dbReference>
<feature type="transmembrane region" description="Helical" evidence="7">
    <location>
        <begin position="133"/>
        <end position="165"/>
    </location>
</feature>
<dbReference type="SUPFAM" id="SSF47473">
    <property type="entry name" value="EF-hand"/>
    <property type="match status" value="1"/>
</dbReference>
<feature type="compositionally biased region" description="Polar residues" evidence="6">
    <location>
        <begin position="680"/>
        <end position="691"/>
    </location>
</feature>
<sequence>MAYSVKERDFAPDTPSGARVVDGVYDDAQSPAHPHGAASDTDSDDTATNSSDEFDWSEEEQEDKEPVVTGPDGKKHRVRARRGRAIYLAYMSLARPFRVFVTALLGAGILITPLLVFQLRFKSSPATNQVHAWSLWFAISWVAACLTYIVVDAVPHVVIAVTNLFGGKVERLKTKLELTLAVSPWLKLLLDISWMWIALSVIRAVHKPQGNYWYIVNRVMQALFSAAIIILAEKTFLNFVAINFHEKALADRLAENRLGLKALDRLSNATPARTKSPQPKPTGHKSRAGSTDWVHGANPGHDEKHGKKLGKRQAKKNRKAVTSVIVDQVGSAIGQVALKNSKLHRETGMNNLHSARKLAKKLFKALAADGYADDIGVGGQRLDKDAAELLTVEDFYPYFRTTADAHAAFALFDRDGNGDISKKEMREAVQRIYKERKALNASLKDVGSAVAKLDAVCLCVAFVGIIFVCLLIFNRSNTLASLVPLATIILGFSFVFGNSAQTLFESLIFIFSTHVFDVGDLVMIDDQPLVVREFGLFSTTFRRVDGQEIVAPNKILATAKIIHNIRRSNSLWETTTLMVAYTTPMESVEILKQRIRAYMSANSREWNGSDVYIDKMEYQNAIHLTIAIEHRANWQDWGGRWTRRTAFMRHLKGILEELDIRYTMPVQPVTLPRTAFAQGPVQSPYTASRESLGNAGGFRAGMQGLSPPGRSL</sequence>
<feature type="compositionally biased region" description="Acidic residues" evidence="6">
    <location>
        <begin position="52"/>
        <end position="63"/>
    </location>
</feature>
<dbReference type="GO" id="GO:0016020">
    <property type="term" value="C:membrane"/>
    <property type="evidence" value="ECO:0007669"/>
    <property type="project" value="UniProtKB-SubCell"/>
</dbReference>
<dbReference type="InterPro" id="IPR002048">
    <property type="entry name" value="EF_hand_dom"/>
</dbReference>
<dbReference type="PROSITE" id="PS50222">
    <property type="entry name" value="EF_HAND_2"/>
    <property type="match status" value="1"/>
</dbReference>
<dbReference type="Pfam" id="PF13405">
    <property type="entry name" value="EF-hand_6"/>
    <property type="match status" value="1"/>
</dbReference>
<evidence type="ECO:0000256" key="7">
    <source>
        <dbReference type="SAM" id="Phobius"/>
    </source>
</evidence>
<evidence type="ECO:0000259" key="8">
    <source>
        <dbReference type="PROSITE" id="PS50222"/>
    </source>
</evidence>
<feature type="compositionally biased region" description="Polar residues" evidence="6">
    <location>
        <begin position="268"/>
        <end position="277"/>
    </location>
</feature>
<feature type="transmembrane region" description="Helical" evidence="7">
    <location>
        <begin position="99"/>
        <end position="121"/>
    </location>
</feature>
<feature type="compositionally biased region" description="Basic residues" evidence="6">
    <location>
        <begin position="306"/>
        <end position="317"/>
    </location>
</feature>
<name>A0A550CK98_9AGAR</name>
<comment type="subcellular location">
    <subcellularLocation>
        <location evidence="1">Membrane</location>
    </subcellularLocation>
</comment>
<dbReference type="GO" id="GO:0005509">
    <property type="term" value="F:calcium ion binding"/>
    <property type="evidence" value="ECO:0007669"/>
    <property type="project" value="InterPro"/>
</dbReference>
<proteinExistence type="predicted"/>
<evidence type="ECO:0000256" key="1">
    <source>
        <dbReference type="ARBA" id="ARBA00004370"/>
    </source>
</evidence>
<keyword evidence="5 7" id="KW-0472">Membrane</keyword>
<comment type="caution">
    <text evidence="9">The sequence shown here is derived from an EMBL/GenBank/DDBJ whole genome shotgun (WGS) entry which is preliminary data.</text>
</comment>
<dbReference type="InterPro" id="IPR006685">
    <property type="entry name" value="MscS_channel_2nd"/>
</dbReference>
<dbReference type="InterPro" id="IPR023408">
    <property type="entry name" value="MscS_beta-dom_sf"/>
</dbReference>
<evidence type="ECO:0000313" key="9">
    <source>
        <dbReference type="EMBL" id="TRM65240.1"/>
    </source>
</evidence>
<dbReference type="InterPro" id="IPR011992">
    <property type="entry name" value="EF-hand-dom_pair"/>
</dbReference>
<feature type="region of interest" description="Disordered" evidence="6">
    <location>
        <begin position="268"/>
        <end position="317"/>
    </location>
</feature>
<dbReference type="Pfam" id="PF00924">
    <property type="entry name" value="MS_channel_2nd"/>
    <property type="match status" value="1"/>
</dbReference>
<dbReference type="PROSITE" id="PS00018">
    <property type="entry name" value="EF_HAND_1"/>
    <property type="match status" value="1"/>
</dbReference>
<organism evidence="9 10">
    <name type="scientific">Schizophyllum amplum</name>
    <dbReference type="NCBI Taxonomy" id="97359"/>
    <lineage>
        <taxon>Eukaryota</taxon>
        <taxon>Fungi</taxon>
        <taxon>Dikarya</taxon>
        <taxon>Basidiomycota</taxon>
        <taxon>Agaricomycotina</taxon>
        <taxon>Agaricomycetes</taxon>
        <taxon>Agaricomycetidae</taxon>
        <taxon>Agaricales</taxon>
        <taxon>Schizophyllaceae</taxon>
        <taxon>Schizophyllum</taxon>
    </lineage>
</organism>
<evidence type="ECO:0000256" key="3">
    <source>
        <dbReference type="ARBA" id="ARBA00022837"/>
    </source>
</evidence>
<protein>
    <submittedName>
        <fullName evidence="9">Mechanosensitive ion channel-domain-containing protein</fullName>
    </submittedName>
</protein>
<keyword evidence="4 7" id="KW-1133">Transmembrane helix</keyword>
<feature type="compositionally biased region" description="Basic and acidic residues" evidence="6">
    <location>
        <begin position="1"/>
        <end position="11"/>
    </location>
</feature>
<reference evidence="9 10" key="1">
    <citation type="journal article" date="2019" name="New Phytol.">
        <title>Comparative genomics reveals unique wood-decay strategies and fruiting body development in the Schizophyllaceae.</title>
        <authorList>
            <person name="Almasi E."/>
            <person name="Sahu N."/>
            <person name="Krizsan K."/>
            <person name="Balint B."/>
            <person name="Kovacs G.M."/>
            <person name="Kiss B."/>
            <person name="Cseklye J."/>
            <person name="Drula E."/>
            <person name="Henrissat B."/>
            <person name="Nagy I."/>
            <person name="Chovatia M."/>
            <person name="Adam C."/>
            <person name="LaButti K."/>
            <person name="Lipzen A."/>
            <person name="Riley R."/>
            <person name="Grigoriev I.V."/>
            <person name="Nagy L.G."/>
        </authorList>
    </citation>
    <scope>NUCLEOTIDE SEQUENCE [LARGE SCALE GENOMIC DNA]</scope>
    <source>
        <strain evidence="9 10">NL-1724</strain>
    </source>
</reference>
<dbReference type="GO" id="GO:0005262">
    <property type="term" value="F:calcium channel activity"/>
    <property type="evidence" value="ECO:0007669"/>
    <property type="project" value="TreeGrafter"/>
</dbReference>
<dbReference type="InterPro" id="IPR018247">
    <property type="entry name" value="EF_Hand_1_Ca_BS"/>
</dbReference>
<dbReference type="PANTHER" id="PTHR31323:SF11">
    <property type="entry name" value="EF-HAND DOMAIN-CONTAINING PROTEIN"/>
    <property type="match status" value="1"/>
</dbReference>
<evidence type="ECO:0000313" key="10">
    <source>
        <dbReference type="Proteomes" id="UP000320762"/>
    </source>
</evidence>
<keyword evidence="10" id="KW-1185">Reference proteome</keyword>
<evidence type="ECO:0000256" key="4">
    <source>
        <dbReference type="ARBA" id="ARBA00022989"/>
    </source>
</evidence>
<feature type="transmembrane region" description="Helical" evidence="7">
    <location>
        <begin position="453"/>
        <end position="473"/>
    </location>
</feature>
<dbReference type="Pfam" id="PF25886">
    <property type="entry name" value="Msy1"/>
    <property type="match status" value="1"/>
</dbReference>
<dbReference type="AlphaFoldDB" id="A0A550CK98"/>
<dbReference type="SMART" id="SM00054">
    <property type="entry name" value="EFh"/>
    <property type="match status" value="1"/>
</dbReference>
<gene>
    <name evidence="9" type="ORF">BD626DRAFT_398659</name>
</gene>
<keyword evidence="3" id="KW-0106">Calcium</keyword>
<dbReference type="InterPro" id="IPR010920">
    <property type="entry name" value="LSM_dom_sf"/>
</dbReference>
<dbReference type="SUPFAM" id="SSF50182">
    <property type="entry name" value="Sm-like ribonucleoproteins"/>
    <property type="match status" value="1"/>
</dbReference>
<feature type="transmembrane region" description="Helical" evidence="7">
    <location>
        <begin position="479"/>
        <end position="497"/>
    </location>
</feature>
<keyword evidence="2 7" id="KW-0812">Transmembrane</keyword>